<reference evidence="2 3" key="1">
    <citation type="journal article" date="2019" name="Int. J. Syst. Evol. Microbiol.">
        <title>The Global Catalogue of Microorganisms (GCM) 10K type strain sequencing project: providing services to taxonomists for standard genome sequencing and annotation.</title>
        <authorList>
            <consortium name="The Broad Institute Genomics Platform"/>
            <consortium name="The Broad Institute Genome Sequencing Center for Infectious Disease"/>
            <person name="Wu L."/>
            <person name="Ma J."/>
        </authorList>
    </citation>
    <scope>NUCLEOTIDE SEQUENCE [LARGE SCALE GENOMIC DNA]</scope>
    <source>
        <strain evidence="2 3">JCM 16331</strain>
    </source>
</reference>
<dbReference type="Proteomes" id="UP000608850">
    <property type="component" value="Unassembled WGS sequence"/>
</dbReference>
<dbReference type="EMBL" id="BMOQ01000003">
    <property type="protein sequence ID" value="GGN12490.1"/>
    <property type="molecule type" value="Genomic_DNA"/>
</dbReference>
<evidence type="ECO:0008006" key="4">
    <source>
        <dbReference type="Google" id="ProtNLM"/>
    </source>
</evidence>
<evidence type="ECO:0000313" key="2">
    <source>
        <dbReference type="EMBL" id="GGN12490.1"/>
    </source>
</evidence>
<name>A0A830GAG5_9EURY</name>
<accession>A0A830GAG5</accession>
<feature type="region of interest" description="Disordered" evidence="1">
    <location>
        <begin position="183"/>
        <end position="203"/>
    </location>
</feature>
<feature type="compositionally biased region" description="Basic and acidic residues" evidence="1">
    <location>
        <begin position="398"/>
        <end position="413"/>
    </location>
</feature>
<evidence type="ECO:0000313" key="3">
    <source>
        <dbReference type="Proteomes" id="UP000608850"/>
    </source>
</evidence>
<comment type="caution">
    <text evidence="2">The sequence shown here is derived from an EMBL/GenBank/DDBJ whole genome shotgun (WGS) entry which is preliminary data.</text>
</comment>
<feature type="region of interest" description="Disordered" evidence="1">
    <location>
        <begin position="1"/>
        <end position="22"/>
    </location>
</feature>
<feature type="region of interest" description="Disordered" evidence="1">
    <location>
        <begin position="397"/>
        <end position="419"/>
    </location>
</feature>
<dbReference type="RefSeq" id="WP_188877573.1">
    <property type="nucleotide sequence ID" value="NZ_BMOQ01000003.1"/>
</dbReference>
<evidence type="ECO:0000256" key="1">
    <source>
        <dbReference type="SAM" id="MobiDB-lite"/>
    </source>
</evidence>
<proteinExistence type="predicted"/>
<keyword evidence="3" id="KW-1185">Reference proteome</keyword>
<dbReference type="AlphaFoldDB" id="A0A830GAG5"/>
<gene>
    <name evidence="2" type="ORF">GCM10009021_10650</name>
</gene>
<organism evidence="2 3">
    <name type="scientific">Halarchaeum nitratireducens</name>
    <dbReference type="NCBI Taxonomy" id="489913"/>
    <lineage>
        <taxon>Archaea</taxon>
        <taxon>Methanobacteriati</taxon>
        <taxon>Methanobacteriota</taxon>
        <taxon>Stenosarchaea group</taxon>
        <taxon>Halobacteria</taxon>
        <taxon>Halobacteriales</taxon>
        <taxon>Halobacteriaceae</taxon>
    </lineage>
</organism>
<dbReference type="OrthoDB" id="269729at2157"/>
<protein>
    <recommendedName>
        <fullName evidence="4">Caspase family protein</fullName>
    </recommendedName>
</protein>
<sequence>MGALGSDRPDSPRPANAGASVTVGFEATDRGLRIDDRIESVTYEIGLDADSIEPAETEPFRVPLTRAVDVTTSELVFPTLPEVFAYRGDEVAFDVTPGGRAEADAGTYELDVSAVRLKLYVRVVDSPVTVDARGDETVVDFGAPTPVRIGVRSLHEHPAGTVTIDDTPRSLMRAVSTFGSALKTTSPERSFPTMRGHPPTIERGERFEAPDHLEPPETDVRIEVPARYDAVYAVSSLAYYLGATVVPGSTPRLVAGDRAFDFPYDDLSRSANAVLRHCFVLDCVVRTEGIYPIDLAERATVLDRVDLDPATLYDRPLADRTAAYLDVPLDVTEDVFAWHLTVDVEPSVERAPLLSYLVNDLPFVRSPVPDAAAADTPDPTAVSEFFRSADTDAFVRSTRADDVGGDETADRPADAGGRVVSPVDAETVGHAWVGDDYPRGASKPTIESYRRQLDRRVEEDTVIDVTVVCNDPEMREEAADLYGFRDMIDFDIETCFDLSVAETRVALETDTDFLHFIGHITEDGIRCRDGVLDARGLDAVGADAFILNGCRSYAQGMALVEAGALGGVVTLADVYDHVATTVGRSVARLLDAGFDLYGALHVATESVAADSHYTIVGNGGVTLCQYPFGCPKVAVVNTDEIGSETLTISIRDYITRDLGPGVFTTPFLPDSSARHLSSPADHYFEIPHEQFDEILSSGRSPMLVDGKLRWSDEIDVSALRD</sequence>